<reference evidence="2 3" key="1">
    <citation type="submission" date="2019-02" db="EMBL/GenBank/DDBJ databases">
        <title>Genome sequencing of the rare red list fungi Hericium alpestre (H. flagellum).</title>
        <authorList>
            <person name="Buettner E."/>
            <person name="Kellner H."/>
        </authorList>
    </citation>
    <scope>NUCLEOTIDE SEQUENCE [LARGE SCALE GENOMIC DNA]</scope>
    <source>
        <strain evidence="2 3">DSM 108284</strain>
    </source>
</reference>
<name>A0A4Y9ZQ12_9AGAM</name>
<feature type="compositionally biased region" description="Pro residues" evidence="1">
    <location>
        <begin position="150"/>
        <end position="162"/>
    </location>
</feature>
<evidence type="ECO:0000313" key="2">
    <source>
        <dbReference type="EMBL" id="TFY76996.1"/>
    </source>
</evidence>
<feature type="region of interest" description="Disordered" evidence="1">
    <location>
        <begin position="145"/>
        <end position="172"/>
    </location>
</feature>
<dbReference type="Proteomes" id="UP000298061">
    <property type="component" value="Unassembled WGS sequence"/>
</dbReference>
<comment type="caution">
    <text evidence="2">The sequence shown here is derived from an EMBL/GenBank/DDBJ whole genome shotgun (WGS) entry which is preliminary data.</text>
</comment>
<dbReference type="InterPro" id="IPR037505">
    <property type="entry name" value="pH-resp_palC"/>
</dbReference>
<dbReference type="OrthoDB" id="10266451at2759"/>
<sequence>MEVFSWRTTLSSQLFNNSPRLSLPKLPSELAFTLLTYGFALSNLARMSVVALGQYEYERGISDIERKAKDEKLGFAINLLCKASAVFAYVGDEILVEAEKTPGWLHGISRPPELSQEVASALSKMSLASSQSLAIRKHLTKAAFDSTVSPGPPLPKSHPSPSPRRQAAPRMRRGRFTVMGRVCISRPITQHGNLLKSRNLTRW</sequence>
<accession>A0A4Y9ZQ12</accession>
<dbReference type="EMBL" id="SFCI01001031">
    <property type="protein sequence ID" value="TFY76996.1"/>
    <property type="molecule type" value="Genomic_DNA"/>
</dbReference>
<dbReference type="GO" id="GO:0005886">
    <property type="term" value="C:plasma membrane"/>
    <property type="evidence" value="ECO:0007669"/>
    <property type="project" value="TreeGrafter"/>
</dbReference>
<dbReference type="AlphaFoldDB" id="A0A4Y9ZQ12"/>
<evidence type="ECO:0000313" key="3">
    <source>
        <dbReference type="Proteomes" id="UP000298061"/>
    </source>
</evidence>
<dbReference type="Gene3D" id="1.25.40.280">
    <property type="entry name" value="alix/aip1 like domains"/>
    <property type="match status" value="1"/>
</dbReference>
<dbReference type="PANTHER" id="PTHR40463:SF1">
    <property type="entry name" value="PH-RESPONSE REGULATOR PROTEIN PALC"/>
    <property type="match status" value="1"/>
</dbReference>
<dbReference type="GO" id="GO:0071467">
    <property type="term" value="P:cellular response to pH"/>
    <property type="evidence" value="ECO:0007669"/>
    <property type="project" value="InterPro"/>
</dbReference>
<dbReference type="STRING" id="135208.A0A4Y9ZQ12"/>
<keyword evidence="3" id="KW-1185">Reference proteome</keyword>
<proteinExistence type="predicted"/>
<organism evidence="2 3">
    <name type="scientific">Hericium alpestre</name>
    <dbReference type="NCBI Taxonomy" id="135208"/>
    <lineage>
        <taxon>Eukaryota</taxon>
        <taxon>Fungi</taxon>
        <taxon>Dikarya</taxon>
        <taxon>Basidiomycota</taxon>
        <taxon>Agaricomycotina</taxon>
        <taxon>Agaricomycetes</taxon>
        <taxon>Russulales</taxon>
        <taxon>Hericiaceae</taxon>
        <taxon>Hericium</taxon>
    </lineage>
</organism>
<gene>
    <name evidence="2" type="ORF">EWM64_g7016</name>
</gene>
<dbReference type="InterPro" id="IPR038499">
    <property type="entry name" value="BRO1_sf"/>
</dbReference>
<dbReference type="PANTHER" id="PTHR40463">
    <property type="entry name" value="PH-RESPONSE REGULATOR PROTEIN PALC"/>
    <property type="match status" value="1"/>
</dbReference>
<evidence type="ECO:0000256" key="1">
    <source>
        <dbReference type="SAM" id="MobiDB-lite"/>
    </source>
</evidence>
<protein>
    <recommendedName>
        <fullName evidence="4">BRO1 domain-containing protein</fullName>
    </recommendedName>
</protein>
<evidence type="ECO:0008006" key="4">
    <source>
        <dbReference type="Google" id="ProtNLM"/>
    </source>
</evidence>